<accession>A0ABU9N7J9</accession>
<comment type="caution">
    <text evidence="1">The sequence shown here is derived from an EMBL/GenBank/DDBJ whole genome shotgun (WGS) entry which is preliminary data.</text>
</comment>
<sequence length="161" mass="18036">MKSRHTLKMALVETMVTNYKNNQLQAIETSPTHPMAFDATAAHFSLQQLKSFIHTIETEVARHAEIPVDQLGIRFYYAAYPSENNWQNEENAEIAMVDSRYAKLHTLIAVPTIEIKGVVHDFDPFDSSTYTGVKPAGTDVVVMAQNHGGLFPPKSLEGAWF</sequence>
<protein>
    <submittedName>
        <fullName evidence="1">Uncharacterized protein</fullName>
    </submittedName>
</protein>
<proteinExistence type="predicted"/>
<dbReference type="RefSeq" id="WP_342696627.1">
    <property type="nucleotide sequence ID" value="NZ_JBCGDO010000018.1"/>
</dbReference>
<reference evidence="1 2" key="1">
    <citation type="submission" date="2024-03" db="EMBL/GenBank/DDBJ databases">
        <title>Two novel species of the genus Flavobacterium exhibiting potentially degradation of complex polysaccharides.</title>
        <authorList>
            <person name="Lian X."/>
        </authorList>
    </citation>
    <scope>NUCLEOTIDE SEQUENCE [LARGE SCALE GENOMIC DNA]</scope>
    <source>
        <strain evidence="2">j3</strain>
    </source>
</reference>
<organism evidence="1 2">
    <name type="scientific">Flavobacterium aureirubrum</name>
    <dbReference type="NCBI Taxonomy" id="3133147"/>
    <lineage>
        <taxon>Bacteria</taxon>
        <taxon>Pseudomonadati</taxon>
        <taxon>Bacteroidota</taxon>
        <taxon>Flavobacteriia</taxon>
        <taxon>Flavobacteriales</taxon>
        <taxon>Flavobacteriaceae</taxon>
        <taxon>Flavobacterium</taxon>
    </lineage>
</organism>
<name>A0ABU9N7J9_9FLAO</name>
<dbReference type="EMBL" id="JBCGDO010000018">
    <property type="protein sequence ID" value="MEM0543431.1"/>
    <property type="molecule type" value="Genomic_DNA"/>
</dbReference>
<dbReference type="Proteomes" id="UP001460072">
    <property type="component" value="Unassembled WGS sequence"/>
</dbReference>
<gene>
    <name evidence="1" type="ORF">WFZ85_12455</name>
</gene>
<evidence type="ECO:0000313" key="2">
    <source>
        <dbReference type="Proteomes" id="UP001460072"/>
    </source>
</evidence>
<evidence type="ECO:0000313" key="1">
    <source>
        <dbReference type="EMBL" id="MEM0543431.1"/>
    </source>
</evidence>
<keyword evidence="2" id="KW-1185">Reference proteome</keyword>